<keyword evidence="2" id="KW-1185">Reference proteome</keyword>
<evidence type="ECO:0000313" key="2">
    <source>
        <dbReference type="Proteomes" id="UP001328107"/>
    </source>
</evidence>
<reference evidence="2" key="1">
    <citation type="submission" date="2022-10" db="EMBL/GenBank/DDBJ databases">
        <title>Genome assembly of Pristionchus species.</title>
        <authorList>
            <person name="Yoshida K."/>
            <person name="Sommer R.J."/>
        </authorList>
    </citation>
    <scope>NUCLEOTIDE SEQUENCE [LARGE SCALE GENOMIC DNA]</scope>
    <source>
        <strain evidence="2">RS5460</strain>
    </source>
</reference>
<name>A0AAN4ZQJ2_9BILA</name>
<proteinExistence type="predicted"/>
<dbReference type="Proteomes" id="UP001328107">
    <property type="component" value="Unassembled WGS sequence"/>
</dbReference>
<comment type="caution">
    <text evidence="1">The sequence shown here is derived from an EMBL/GenBank/DDBJ whole genome shotgun (WGS) entry which is preliminary data.</text>
</comment>
<feature type="non-terminal residue" evidence="1">
    <location>
        <position position="1"/>
    </location>
</feature>
<organism evidence="1 2">
    <name type="scientific">Pristionchus mayeri</name>
    <dbReference type="NCBI Taxonomy" id="1317129"/>
    <lineage>
        <taxon>Eukaryota</taxon>
        <taxon>Metazoa</taxon>
        <taxon>Ecdysozoa</taxon>
        <taxon>Nematoda</taxon>
        <taxon>Chromadorea</taxon>
        <taxon>Rhabditida</taxon>
        <taxon>Rhabditina</taxon>
        <taxon>Diplogasteromorpha</taxon>
        <taxon>Diplogasteroidea</taxon>
        <taxon>Neodiplogasteridae</taxon>
        <taxon>Pristionchus</taxon>
    </lineage>
</organism>
<dbReference type="AlphaFoldDB" id="A0AAN4ZQJ2"/>
<evidence type="ECO:0000313" key="1">
    <source>
        <dbReference type="EMBL" id="GMR41340.1"/>
    </source>
</evidence>
<sequence length="171" mass="19543">AETSNEFIDRFNVIAEGIAEAVGVMSNCSNSIFEKFVKGEKDATFANLKGCVKDKVDFEKSFKTPLKNYQEQFKKLVEAEEAALNTVSEVYSFRVTKLIQRVNATRTSLKEKADKIGAKLEQFGKNMLTKLKEFGVTVKESDFVQGMKKAMDDMKERVKSMFEKVKNFFEW</sequence>
<protein>
    <submittedName>
        <fullName evidence="1">Uncharacterized protein</fullName>
    </submittedName>
</protein>
<accession>A0AAN4ZQJ2</accession>
<dbReference type="EMBL" id="BTRK01000003">
    <property type="protein sequence ID" value="GMR41340.1"/>
    <property type="molecule type" value="Genomic_DNA"/>
</dbReference>
<gene>
    <name evidence="1" type="ORF">PMAYCL1PPCAC_11535</name>
</gene>